<keyword evidence="4" id="KW-1185">Reference proteome</keyword>
<dbReference type="Proteomes" id="UP001285441">
    <property type="component" value="Unassembled WGS sequence"/>
</dbReference>
<comment type="caution">
    <text evidence="3">The sequence shown here is derived from an EMBL/GenBank/DDBJ whole genome shotgun (WGS) entry which is preliminary data.</text>
</comment>
<accession>A0AAE0N328</accession>
<feature type="region of interest" description="Disordered" evidence="1">
    <location>
        <begin position="1"/>
        <end position="103"/>
    </location>
</feature>
<evidence type="ECO:0000313" key="3">
    <source>
        <dbReference type="EMBL" id="KAK3368338.1"/>
    </source>
</evidence>
<gene>
    <name evidence="3" type="ORF">B0H63DRAFT_528706</name>
</gene>
<feature type="transmembrane region" description="Helical" evidence="2">
    <location>
        <begin position="116"/>
        <end position="137"/>
    </location>
</feature>
<keyword evidence="2" id="KW-1133">Transmembrane helix</keyword>
<evidence type="ECO:0000256" key="1">
    <source>
        <dbReference type="SAM" id="MobiDB-lite"/>
    </source>
</evidence>
<feature type="compositionally biased region" description="Low complexity" evidence="1">
    <location>
        <begin position="68"/>
        <end position="103"/>
    </location>
</feature>
<reference evidence="3" key="2">
    <citation type="submission" date="2023-06" db="EMBL/GenBank/DDBJ databases">
        <authorList>
            <consortium name="Lawrence Berkeley National Laboratory"/>
            <person name="Haridas S."/>
            <person name="Hensen N."/>
            <person name="Bonometti L."/>
            <person name="Westerberg I."/>
            <person name="Brannstrom I.O."/>
            <person name="Guillou S."/>
            <person name="Cros-Aarteil S."/>
            <person name="Calhoun S."/>
            <person name="Kuo A."/>
            <person name="Mondo S."/>
            <person name="Pangilinan J."/>
            <person name="Riley R."/>
            <person name="LaButti K."/>
            <person name="Andreopoulos B."/>
            <person name="Lipzen A."/>
            <person name="Chen C."/>
            <person name="Yanf M."/>
            <person name="Daum C."/>
            <person name="Ng V."/>
            <person name="Clum A."/>
            <person name="Steindorff A."/>
            <person name="Ohm R."/>
            <person name="Martin F."/>
            <person name="Silar P."/>
            <person name="Natvig D."/>
            <person name="Lalanne C."/>
            <person name="Gautier V."/>
            <person name="Ament-velasquez S.L."/>
            <person name="Kruys A."/>
            <person name="Hutchinson M.I."/>
            <person name="Powell A.J."/>
            <person name="Barry K."/>
            <person name="Miller A.N."/>
            <person name="Grigoriev I.V."/>
            <person name="Debuchy R."/>
            <person name="Gladieux P."/>
            <person name="Thoren M.H."/>
            <person name="Johannesson H."/>
        </authorList>
    </citation>
    <scope>NUCLEOTIDE SEQUENCE</scope>
    <source>
        <strain evidence="3">CBS 232.78</strain>
    </source>
</reference>
<evidence type="ECO:0000313" key="4">
    <source>
        <dbReference type="Proteomes" id="UP001285441"/>
    </source>
</evidence>
<protein>
    <submittedName>
        <fullName evidence="3">Uncharacterized protein</fullName>
    </submittedName>
</protein>
<name>A0AAE0N328_9PEZI</name>
<dbReference type="AlphaFoldDB" id="A0AAE0N328"/>
<organism evidence="3 4">
    <name type="scientific">Podospora didyma</name>
    <dbReference type="NCBI Taxonomy" id="330526"/>
    <lineage>
        <taxon>Eukaryota</taxon>
        <taxon>Fungi</taxon>
        <taxon>Dikarya</taxon>
        <taxon>Ascomycota</taxon>
        <taxon>Pezizomycotina</taxon>
        <taxon>Sordariomycetes</taxon>
        <taxon>Sordariomycetidae</taxon>
        <taxon>Sordariales</taxon>
        <taxon>Podosporaceae</taxon>
        <taxon>Podospora</taxon>
    </lineage>
</organism>
<dbReference type="EMBL" id="JAULSW010000010">
    <property type="protein sequence ID" value="KAK3368338.1"/>
    <property type="molecule type" value="Genomic_DNA"/>
</dbReference>
<evidence type="ECO:0000256" key="2">
    <source>
        <dbReference type="SAM" id="Phobius"/>
    </source>
</evidence>
<sequence length="219" mass="22832">MSTQTRLLQRETTDEFLPPPPSPQSNINTERHAHSQNRQAIERQSDPYPTGSSTFATIAVGGPYHEPASTSASTSATSSFSTLATSTTPAYTTPTTPEYSTPTNYPSFDHDSGLKVGLGLGIPFVAVLAAGAVYFGLQYRHNNAAAAAAATQTTASSDGISNSGNLIRPCPSNSISSHYRGGGGGANCSQTRLAQPLSLRPMTPIELEGGGPGAWFELV</sequence>
<reference evidence="3" key="1">
    <citation type="journal article" date="2023" name="Mol. Phylogenet. Evol.">
        <title>Genome-scale phylogeny and comparative genomics of the fungal order Sordariales.</title>
        <authorList>
            <person name="Hensen N."/>
            <person name="Bonometti L."/>
            <person name="Westerberg I."/>
            <person name="Brannstrom I.O."/>
            <person name="Guillou S."/>
            <person name="Cros-Aarteil S."/>
            <person name="Calhoun S."/>
            <person name="Haridas S."/>
            <person name="Kuo A."/>
            <person name="Mondo S."/>
            <person name="Pangilinan J."/>
            <person name="Riley R."/>
            <person name="LaButti K."/>
            <person name="Andreopoulos B."/>
            <person name="Lipzen A."/>
            <person name="Chen C."/>
            <person name="Yan M."/>
            <person name="Daum C."/>
            <person name="Ng V."/>
            <person name="Clum A."/>
            <person name="Steindorff A."/>
            <person name="Ohm R.A."/>
            <person name="Martin F."/>
            <person name="Silar P."/>
            <person name="Natvig D.O."/>
            <person name="Lalanne C."/>
            <person name="Gautier V."/>
            <person name="Ament-Velasquez S.L."/>
            <person name="Kruys A."/>
            <person name="Hutchinson M.I."/>
            <person name="Powell A.J."/>
            <person name="Barry K."/>
            <person name="Miller A.N."/>
            <person name="Grigoriev I.V."/>
            <person name="Debuchy R."/>
            <person name="Gladieux P."/>
            <person name="Hiltunen Thoren M."/>
            <person name="Johannesson H."/>
        </authorList>
    </citation>
    <scope>NUCLEOTIDE SEQUENCE</scope>
    <source>
        <strain evidence="3">CBS 232.78</strain>
    </source>
</reference>
<proteinExistence type="predicted"/>
<keyword evidence="2" id="KW-0472">Membrane</keyword>
<keyword evidence="2" id="KW-0812">Transmembrane</keyword>